<feature type="transmembrane region" description="Helical" evidence="1">
    <location>
        <begin position="107"/>
        <end position="127"/>
    </location>
</feature>
<gene>
    <name evidence="2" type="ORF">SAMN05216334_12823</name>
</gene>
<keyword evidence="1" id="KW-0812">Transmembrane</keyword>
<reference evidence="2 3" key="1">
    <citation type="submission" date="2016-10" db="EMBL/GenBank/DDBJ databases">
        <authorList>
            <person name="de Groot N.N."/>
        </authorList>
    </citation>
    <scope>NUCLEOTIDE SEQUENCE [LARGE SCALE GENOMIC DNA]</scope>
    <source>
        <strain evidence="2 3">Nm13</strain>
    </source>
</reference>
<feature type="transmembrane region" description="Helical" evidence="1">
    <location>
        <begin position="163"/>
        <end position="186"/>
    </location>
</feature>
<organism evidence="2 3">
    <name type="scientific">Nitrosomonas ureae</name>
    <dbReference type="NCBI Taxonomy" id="44577"/>
    <lineage>
        <taxon>Bacteria</taxon>
        <taxon>Pseudomonadati</taxon>
        <taxon>Pseudomonadota</taxon>
        <taxon>Betaproteobacteria</taxon>
        <taxon>Nitrosomonadales</taxon>
        <taxon>Nitrosomonadaceae</taxon>
        <taxon>Nitrosomonas</taxon>
    </lineage>
</organism>
<dbReference type="AlphaFoldDB" id="A0A1H5XJ08"/>
<evidence type="ECO:0000313" key="3">
    <source>
        <dbReference type="Proteomes" id="UP000236753"/>
    </source>
</evidence>
<evidence type="ECO:0000256" key="1">
    <source>
        <dbReference type="SAM" id="Phobius"/>
    </source>
</evidence>
<protein>
    <submittedName>
        <fullName evidence="2">Uncharacterized membrane protein HdeD, DUF308 family</fullName>
    </submittedName>
</protein>
<dbReference type="RefSeq" id="WP_258039444.1">
    <property type="nucleotide sequence ID" value="NZ_FNUX01000028.1"/>
</dbReference>
<keyword evidence="1" id="KW-0472">Membrane</keyword>
<dbReference type="InterPro" id="IPR052712">
    <property type="entry name" value="Acid_resist_chaperone_HdeD"/>
</dbReference>
<dbReference type="Proteomes" id="UP000236753">
    <property type="component" value="Unassembled WGS sequence"/>
</dbReference>
<name>A0A1H5XJ08_9PROT</name>
<dbReference type="PANTHER" id="PTHR34989:SF1">
    <property type="entry name" value="PROTEIN HDED"/>
    <property type="match status" value="1"/>
</dbReference>
<keyword evidence="1" id="KW-1133">Transmembrane helix</keyword>
<dbReference type="InterPro" id="IPR005325">
    <property type="entry name" value="DUF308_memb"/>
</dbReference>
<dbReference type="EMBL" id="FNUX01000028">
    <property type="protein sequence ID" value="SEG11719.1"/>
    <property type="molecule type" value="Genomic_DNA"/>
</dbReference>
<dbReference type="PANTHER" id="PTHR34989">
    <property type="entry name" value="PROTEIN HDED"/>
    <property type="match status" value="1"/>
</dbReference>
<accession>A0A1H5XJ08</accession>
<feature type="transmembrane region" description="Helical" evidence="1">
    <location>
        <begin position="24"/>
        <end position="43"/>
    </location>
</feature>
<feature type="transmembrane region" description="Helical" evidence="1">
    <location>
        <begin position="139"/>
        <end position="157"/>
    </location>
</feature>
<evidence type="ECO:0000313" key="2">
    <source>
        <dbReference type="EMBL" id="SEG11719.1"/>
    </source>
</evidence>
<sequence>MNQKEETTMNLVEKKMAAILHRTWWVLLLRGLAAIAFGILTWVLPGISLGALVLLFGVYAMGDGIFGVWTAIAGRKEHESWWVLLLGGLLGIGVGVLTFLAPGITALALLFYIAIWAVATGVLTIVAAIRLRKEIEGEWWFILGGLASVVFGVLLMVRPGEGALALLWLIAGYAVIFGVLLVMLAFKARTFNSQAAHS</sequence>
<dbReference type="Pfam" id="PF03729">
    <property type="entry name" value="DUF308"/>
    <property type="match status" value="1"/>
</dbReference>
<dbReference type="GO" id="GO:0005886">
    <property type="term" value="C:plasma membrane"/>
    <property type="evidence" value="ECO:0007669"/>
    <property type="project" value="TreeGrafter"/>
</dbReference>
<feature type="transmembrane region" description="Helical" evidence="1">
    <location>
        <begin position="81"/>
        <end position="101"/>
    </location>
</feature>
<feature type="transmembrane region" description="Helical" evidence="1">
    <location>
        <begin position="49"/>
        <end position="69"/>
    </location>
</feature>
<proteinExistence type="predicted"/>